<dbReference type="RefSeq" id="WP_147627108.1">
    <property type="nucleotide sequence ID" value="NZ_CP042807.1"/>
</dbReference>
<dbReference type="Proteomes" id="UP000321807">
    <property type="component" value="Chromosome"/>
</dbReference>
<dbReference type="AlphaFoldDB" id="A0A5B9E0Q3"/>
<reference evidence="2 3" key="1">
    <citation type="submission" date="2019-08" db="EMBL/GenBank/DDBJ databases">
        <title>Complete genome sequence of Rhodanobacter glycinis strain T01E-68 isolated from tomato root.</title>
        <authorList>
            <person name="Weon H.-Y."/>
            <person name="Lee S.A."/>
        </authorList>
    </citation>
    <scope>NUCLEOTIDE SEQUENCE [LARGE SCALE GENOMIC DNA]</scope>
    <source>
        <strain evidence="2 3">T01E-68</strain>
    </source>
</reference>
<organism evidence="2 3">
    <name type="scientific">Rhodanobacter glycinis</name>
    <dbReference type="NCBI Taxonomy" id="582702"/>
    <lineage>
        <taxon>Bacteria</taxon>
        <taxon>Pseudomonadati</taxon>
        <taxon>Pseudomonadota</taxon>
        <taxon>Gammaproteobacteria</taxon>
        <taxon>Lysobacterales</taxon>
        <taxon>Rhodanobacteraceae</taxon>
        <taxon>Rhodanobacter</taxon>
    </lineage>
</organism>
<evidence type="ECO:0000313" key="2">
    <source>
        <dbReference type="EMBL" id="QEE24515.1"/>
    </source>
</evidence>
<sequence length="448" mass="48323">MKTIDFDTTGGSRYYTVSKLGPKRSLTPEGYLLCEDVPVARTGEMLYAEGEILSPSGEAVKGDADGIVIVSRGPDDLFRPETIASFEGKPVTLGHPDDFVGPANIRAHAVGTMFNVRRGTGIADDLMLADLMITEQSAIKAVQSDGIEEVSNGYEADYDQAEPGRAVQRNIIGNHVALVERGRCGPRCAIGDEDMATKKGSKFTDYLRRAFKAKDAAELEAIEKEAETMDDESTEEKAKREAAEKDKMTGDSLSKIMDKLKSMDEDIQAIKKAQADDDDESEEERVAREAKAKTGDDGDLTDPDTAPKLDDAGVKLYTGDAAKLIPSLAEILSPGTKIPTMDAKTTDAQRAHALCNCQRRALDAAYKTDEGKAAITPFIGGGAPDFAKMPAPLLHAAFVGAATMLKARNNDQNARVQIATTDFGKTVDAASLNKTNREFWNKRSGTHH</sequence>
<gene>
    <name evidence="2" type="ORF">CS053_08380</name>
</gene>
<dbReference type="KEGG" id="rgl:CS053_08380"/>
<dbReference type="Pfam" id="PF09979">
    <property type="entry name" value="DUF2213"/>
    <property type="match status" value="1"/>
</dbReference>
<name>A0A5B9E0Q3_9GAMM</name>
<feature type="region of interest" description="Disordered" evidence="1">
    <location>
        <begin position="271"/>
        <end position="310"/>
    </location>
</feature>
<proteinExistence type="predicted"/>
<dbReference type="InterPro" id="IPR016913">
    <property type="entry name" value="UCP029215"/>
</dbReference>
<evidence type="ECO:0000313" key="3">
    <source>
        <dbReference type="Proteomes" id="UP000321807"/>
    </source>
</evidence>
<dbReference type="EMBL" id="CP042807">
    <property type="protein sequence ID" value="QEE24515.1"/>
    <property type="molecule type" value="Genomic_DNA"/>
</dbReference>
<feature type="compositionally biased region" description="Basic and acidic residues" evidence="1">
    <location>
        <begin position="284"/>
        <end position="296"/>
    </location>
</feature>
<evidence type="ECO:0000256" key="1">
    <source>
        <dbReference type="SAM" id="MobiDB-lite"/>
    </source>
</evidence>
<feature type="compositionally biased region" description="Basic and acidic residues" evidence="1">
    <location>
        <begin position="235"/>
        <end position="249"/>
    </location>
</feature>
<accession>A0A5B9E0Q3</accession>
<protein>
    <submittedName>
        <fullName evidence="2">DUF2213 domain-containing protein</fullName>
    </submittedName>
</protein>
<feature type="region of interest" description="Disordered" evidence="1">
    <location>
        <begin position="223"/>
        <end position="252"/>
    </location>
</feature>